<reference evidence="2 3" key="1">
    <citation type="journal article" date="2024" name="Int. J. Syst. Evol. Microbiol.">
        <title>Paenibacillus hexagrammi sp. nov., a novel bacterium isolated from the gut content of Hexagrammos agrammus.</title>
        <authorList>
            <person name="Jung H.K."/>
            <person name="Kim D.G."/>
            <person name="Zin H."/>
            <person name="Park J."/>
            <person name="Jung H."/>
            <person name="Kim Y.O."/>
            <person name="Kong H.J."/>
            <person name="Kim J.W."/>
            <person name="Kim Y.S."/>
        </authorList>
    </citation>
    <scope>NUCLEOTIDE SEQUENCE [LARGE SCALE GENOMIC DNA]</scope>
    <source>
        <strain evidence="2 3">YPD9-1</strain>
    </source>
</reference>
<organism evidence="2 3">
    <name type="scientific">Paenibacillus hexagrammi</name>
    <dbReference type="NCBI Taxonomy" id="2908839"/>
    <lineage>
        <taxon>Bacteria</taxon>
        <taxon>Bacillati</taxon>
        <taxon>Bacillota</taxon>
        <taxon>Bacilli</taxon>
        <taxon>Bacillales</taxon>
        <taxon>Paenibacillaceae</taxon>
        <taxon>Paenibacillus</taxon>
    </lineage>
</organism>
<proteinExistence type="predicted"/>
<feature type="transmembrane region" description="Helical" evidence="1">
    <location>
        <begin position="29"/>
        <end position="50"/>
    </location>
</feature>
<sequence>MTASMVMWSGLVIPWLSLFFLRSGAIRRYIAVALFVTVINTIISQLAWHYHWWTIEKPIFTWSKIIDVPLVYSIFPVGTMWLFAYTYRRFIRYLIANLLVDAGFAFGISRWLDHLGLIKTGSMAHWQVYMLMVGSSVIIYLFQMWVEGEDVEVHIGTINRIKT</sequence>
<keyword evidence="3" id="KW-1185">Reference proteome</keyword>
<evidence type="ECO:0000313" key="2">
    <source>
        <dbReference type="EMBL" id="UJF33450.1"/>
    </source>
</evidence>
<feature type="transmembrane region" description="Helical" evidence="1">
    <location>
        <begin position="94"/>
        <end position="112"/>
    </location>
</feature>
<keyword evidence="1" id="KW-1133">Transmembrane helix</keyword>
<evidence type="ECO:0000256" key="1">
    <source>
        <dbReference type="SAM" id="Phobius"/>
    </source>
</evidence>
<feature type="transmembrane region" description="Helical" evidence="1">
    <location>
        <begin position="6"/>
        <end position="22"/>
    </location>
</feature>
<dbReference type="Proteomes" id="UP001649230">
    <property type="component" value="Chromosome"/>
</dbReference>
<accession>A0ABY3SJ93</accession>
<evidence type="ECO:0000313" key="3">
    <source>
        <dbReference type="Proteomes" id="UP001649230"/>
    </source>
</evidence>
<gene>
    <name evidence="2" type="ORF">L0M14_28770</name>
</gene>
<dbReference type="EMBL" id="CP090978">
    <property type="protein sequence ID" value="UJF33450.1"/>
    <property type="molecule type" value="Genomic_DNA"/>
</dbReference>
<name>A0ABY3SJ93_9BACL</name>
<protein>
    <submittedName>
        <fullName evidence="2">Uncharacterized protein</fullName>
    </submittedName>
</protein>
<feature type="transmembrane region" description="Helical" evidence="1">
    <location>
        <begin position="124"/>
        <end position="142"/>
    </location>
</feature>
<feature type="transmembrane region" description="Helical" evidence="1">
    <location>
        <begin position="70"/>
        <end position="87"/>
    </location>
</feature>
<dbReference type="RefSeq" id="WP_235119819.1">
    <property type="nucleotide sequence ID" value="NZ_CP090978.1"/>
</dbReference>
<keyword evidence="1" id="KW-0812">Transmembrane</keyword>
<keyword evidence="1" id="KW-0472">Membrane</keyword>